<dbReference type="InterPro" id="IPR056091">
    <property type="entry name" value="DUF7674"/>
</dbReference>
<dbReference type="RefSeq" id="WP_254165750.1">
    <property type="nucleotide sequence ID" value="NZ_JAHESF010000018.1"/>
</dbReference>
<gene>
    <name evidence="2" type="ORF">KK083_18270</name>
</gene>
<feature type="domain" description="DUF7674" evidence="1">
    <location>
        <begin position="14"/>
        <end position="109"/>
    </location>
</feature>
<sequence>MITERIALVMLDGAVPECNDDPHHTRQFYRSIQAFAEVSLKLCDEGKFKKLEQFLVVACKLFKDGNATVKNGVVNVYLFTLSNSMDRQPAARKWIEPFMPKELRMEYARLHYASGV</sequence>
<dbReference type="Pfam" id="PF24722">
    <property type="entry name" value="DUF7674"/>
    <property type="match status" value="1"/>
</dbReference>
<organism evidence="2 3">
    <name type="scientific">Chryseosolibacter histidini</name>
    <dbReference type="NCBI Taxonomy" id="2782349"/>
    <lineage>
        <taxon>Bacteria</taxon>
        <taxon>Pseudomonadati</taxon>
        <taxon>Bacteroidota</taxon>
        <taxon>Cytophagia</taxon>
        <taxon>Cytophagales</taxon>
        <taxon>Chryseotaleaceae</taxon>
        <taxon>Chryseosolibacter</taxon>
    </lineage>
</organism>
<reference evidence="2 3" key="1">
    <citation type="submission" date="2021-05" db="EMBL/GenBank/DDBJ databases">
        <title>A Polyphasic approach of four new species of the genus Ohtaekwangia: Ohtaekwangia histidinii sp. nov., Ohtaekwangia cretensis sp. nov., Ohtaekwangia indiensis sp. nov., Ohtaekwangia reichenbachii sp. nov. from diverse environment.</title>
        <authorList>
            <person name="Octaviana S."/>
        </authorList>
    </citation>
    <scope>NUCLEOTIDE SEQUENCE [LARGE SCALE GENOMIC DNA]</scope>
    <source>
        <strain evidence="2 3">PWU4</strain>
    </source>
</reference>
<evidence type="ECO:0000313" key="2">
    <source>
        <dbReference type="EMBL" id="MBT1698845.1"/>
    </source>
</evidence>
<keyword evidence="3" id="KW-1185">Reference proteome</keyword>
<proteinExistence type="predicted"/>
<protein>
    <recommendedName>
        <fullName evidence="1">DUF7674 domain-containing protein</fullName>
    </recommendedName>
</protein>
<name>A0AAP2GQE1_9BACT</name>
<comment type="caution">
    <text evidence="2">The sequence shown here is derived from an EMBL/GenBank/DDBJ whole genome shotgun (WGS) entry which is preliminary data.</text>
</comment>
<dbReference type="Proteomes" id="UP001319200">
    <property type="component" value="Unassembled WGS sequence"/>
</dbReference>
<dbReference type="EMBL" id="JAHESF010000018">
    <property type="protein sequence ID" value="MBT1698845.1"/>
    <property type="molecule type" value="Genomic_DNA"/>
</dbReference>
<accession>A0AAP2GQE1</accession>
<evidence type="ECO:0000313" key="3">
    <source>
        <dbReference type="Proteomes" id="UP001319200"/>
    </source>
</evidence>
<dbReference type="AlphaFoldDB" id="A0AAP2GQE1"/>
<evidence type="ECO:0000259" key="1">
    <source>
        <dbReference type="Pfam" id="PF24722"/>
    </source>
</evidence>